<dbReference type="GO" id="GO:0036297">
    <property type="term" value="P:interstrand cross-link repair"/>
    <property type="evidence" value="ECO:0007669"/>
    <property type="project" value="TreeGrafter"/>
</dbReference>
<dbReference type="STRING" id="763665.A0A2G5BHU3"/>
<feature type="compositionally biased region" description="Acidic residues" evidence="6">
    <location>
        <begin position="1386"/>
        <end position="1411"/>
    </location>
</feature>
<reference evidence="7 8" key="1">
    <citation type="journal article" date="2015" name="Genome Biol. Evol.">
        <title>Phylogenomic analyses indicate that early fungi evolved digesting cell walls of algal ancestors of land plants.</title>
        <authorList>
            <person name="Chang Y."/>
            <person name="Wang S."/>
            <person name="Sekimoto S."/>
            <person name="Aerts A.L."/>
            <person name="Choi C."/>
            <person name="Clum A."/>
            <person name="LaButti K.M."/>
            <person name="Lindquist E.A."/>
            <person name="Yee Ngan C."/>
            <person name="Ohm R.A."/>
            <person name="Salamov A.A."/>
            <person name="Grigoriev I.V."/>
            <person name="Spatafora J.W."/>
            <person name="Berbee M.L."/>
        </authorList>
    </citation>
    <scope>NUCLEOTIDE SEQUENCE [LARGE SCALE GENOMIC DNA]</scope>
    <source>
        <strain evidence="7 8">NRRL 1564</strain>
    </source>
</reference>
<comment type="subcellular location">
    <subcellularLocation>
        <location evidence="1">Nucleus</location>
    </subcellularLocation>
</comment>
<evidence type="ECO:0000313" key="7">
    <source>
        <dbReference type="EMBL" id="PIA18579.1"/>
    </source>
</evidence>
<protein>
    <recommendedName>
        <fullName evidence="9">Fanconi anemia group D2 protein</fullName>
    </recommendedName>
</protein>
<proteinExistence type="inferred from homology"/>
<feature type="region of interest" description="Disordered" evidence="6">
    <location>
        <begin position="1378"/>
        <end position="1469"/>
    </location>
</feature>
<evidence type="ECO:0000256" key="3">
    <source>
        <dbReference type="ARBA" id="ARBA00022843"/>
    </source>
</evidence>
<dbReference type="EMBL" id="KZ303489">
    <property type="protein sequence ID" value="PIA18579.1"/>
    <property type="molecule type" value="Genomic_DNA"/>
</dbReference>
<gene>
    <name evidence="7" type="ORF">COEREDRAFT_85058</name>
</gene>
<feature type="compositionally biased region" description="Acidic residues" evidence="6">
    <location>
        <begin position="1459"/>
        <end position="1469"/>
    </location>
</feature>
<keyword evidence="4" id="KW-0539">Nucleus</keyword>
<dbReference type="InterPro" id="IPR029448">
    <property type="entry name" value="FANCD2"/>
</dbReference>
<comment type="similarity">
    <text evidence="5">Belongs to the Fanconi anemia protein FANCD2 family.</text>
</comment>
<dbReference type="GO" id="GO:1990918">
    <property type="term" value="P:double-strand break repair involved in meiotic recombination"/>
    <property type="evidence" value="ECO:0007669"/>
    <property type="project" value="TreeGrafter"/>
</dbReference>
<sequence length="1469" mass="155249">MVKQDMLAALSFAYNFCSDNIGIRVGGERIETMEVAQSCQELLKTCGLEIVEGGRPILHKAGAVFRYELGLALGGDAQRTEQMGDYVEELLADHTHITQYLDPVEMQIAEEGGELGGTAEGSDLDVAAGESVVRLMLGVDGLQTQVAATVVDKLAEFIGAEGTAGDGATKVSVRLLRQLRWLDYVEDAAGLAERLLETLGFAPEEMQREIIAALPDIVADGGAAVGRVLAGMLRAPAGLTLALLEALSGVECAATELTEARSAVAAQLAAAAATELPAMVRFLLQTATTDTAAATVGLLRRHVDVAAAGTAGELVLHAVAGSVQQQRTVRVAWERAAASADAAGAHTALDVAVLLQLHALPAHARRVERVVQRLVAAGALTAMRMSAVVRRFPGAIGAQFTGLVGVAGRLLQAGGAGVDVAAAALEAAFGVMGAFQRQEIAGALAVHIASGSRAEAAAATNMCVQLAARHPRELRPFAPMLRSLLDGLPADAARGLFDALGRLATHAGSGDDSLFNELHVLVRKRLASVHARYNRVGVVGAVALLRQLGRAGGSTSDDTSDASNQAGSGDSPSSPNQPNSSHAPSNVHALRRAVQLLELLADSGRHRSWAFVALTYDELAHVVETKGLHAQLLAWLHEHVSSAFAARFLADSAGHSTALALDADEAAVVDIASHSIALPHARLRGPVLACLPAQLRLVQVCEKALRGGSLADIDALLVCGLQLLPDTLDNEDHAALAAALAADNEDAHVELVAALTARPADDRRALCTALFAAANWLREVINAFAGQCAPEMRARVVQRVNQLARIERVLLALAASLRGSPEAFRPAAVGLIPAADDTTAVLPPPGGPALRPAADAVETSVHLQQPCTIDVDGLQLSQDDARKLVTTAPTVARGRKRKSDSAAAAAADDFAREPHAFLRELNLGAFAVFFHTDEAPPLSAQGLHVLLRELHAAVVAKLMPPAARRTAHTHTPATFGSNTAAASAADVFAQLLQLLPALLRRLDACLDAAPSTAAEECSDVLLRIVAATLAWDGLHMPLDDGRTGLRAVMGTLATTGAHTDAAELPSLGAGALARRAFDYLLSLAPRVATSVHALSLLRMLTTVRASAPLHESRAAMRCLPASQRAASMDGCISALALRILAATEWSAPERLRPADLEFLVAEHIARCPHDPLALACEYAEALPHVLDTSNESPCVAGSTLLTLRRSVTLAPYYKAVTLALAALVRNAHLDAMDGSELLDFAASVVDCWLGLAKLTQRLTPSLLQRNILVIALRGGLTLTDLFTRQILPLLAHHFLVHRDAAIAVLARMQKSTRILQSICNHSKASRDTRLLSAVPQAKRKLELLIFNVYLLMDKNDCLAAINLGNLKHRDIHGAVVSSQIPREQQFEEEEDDEDELDDIPMDIEYASDDGDEHPRQISRKMTPLSAPKSKHSDLVRRRLMLAQRRSAATDASSAVNLENGDEAEAEEEP</sequence>
<keyword evidence="2" id="KW-1017">Isopeptide bond</keyword>
<dbReference type="PANTHER" id="PTHR32086:SF0">
    <property type="entry name" value="FANCONI ANEMIA GROUP D2 PROTEIN"/>
    <property type="match status" value="1"/>
</dbReference>
<evidence type="ECO:0000256" key="2">
    <source>
        <dbReference type="ARBA" id="ARBA00022499"/>
    </source>
</evidence>
<evidence type="ECO:0000256" key="4">
    <source>
        <dbReference type="ARBA" id="ARBA00023242"/>
    </source>
</evidence>
<keyword evidence="8" id="KW-1185">Reference proteome</keyword>
<name>A0A2G5BHU3_COERN</name>
<accession>A0A2G5BHU3</accession>
<dbReference type="GO" id="GO:0000793">
    <property type="term" value="C:condensed chromosome"/>
    <property type="evidence" value="ECO:0007669"/>
    <property type="project" value="TreeGrafter"/>
</dbReference>
<evidence type="ECO:0008006" key="9">
    <source>
        <dbReference type="Google" id="ProtNLM"/>
    </source>
</evidence>
<dbReference type="GO" id="GO:0007129">
    <property type="term" value="P:homologous chromosome pairing at meiosis"/>
    <property type="evidence" value="ECO:0007669"/>
    <property type="project" value="TreeGrafter"/>
</dbReference>
<dbReference type="Proteomes" id="UP000242474">
    <property type="component" value="Unassembled WGS sequence"/>
</dbReference>
<dbReference type="OrthoDB" id="27031at2759"/>
<evidence type="ECO:0000256" key="5">
    <source>
        <dbReference type="ARBA" id="ARBA00093456"/>
    </source>
</evidence>
<evidence type="ECO:0000256" key="1">
    <source>
        <dbReference type="ARBA" id="ARBA00004123"/>
    </source>
</evidence>
<feature type="compositionally biased region" description="Low complexity" evidence="6">
    <location>
        <begin position="553"/>
        <end position="586"/>
    </location>
</feature>
<evidence type="ECO:0000313" key="8">
    <source>
        <dbReference type="Proteomes" id="UP000242474"/>
    </source>
</evidence>
<feature type="region of interest" description="Disordered" evidence="6">
    <location>
        <begin position="552"/>
        <end position="586"/>
    </location>
</feature>
<dbReference type="Pfam" id="PF14631">
    <property type="entry name" value="FancD2"/>
    <property type="match status" value="3"/>
</dbReference>
<dbReference type="PANTHER" id="PTHR32086">
    <property type="entry name" value="FANCONI ANEMIA GROUP D2 PROTEIN"/>
    <property type="match status" value="1"/>
</dbReference>
<dbReference type="GO" id="GO:0070182">
    <property type="term" value="F:DNA polymerase binding"/>
    <property type="evidence" value="ECO:0007669"/>
    <property type="project" value="TreeGrafter"/>
</dbReference>
<keyword evidence="3" id="KW-0832">Ubl conjugation</keyword>
<dbReference type="GO" id="GO:0031573">
    <property type="term" value="P:mitotic intra-S DNA damage checkpoint signaling"/>
    <property type="evidence" value="ECO:0007669"/>
    <property type="project" value="TreeGrafter"/>
</dbReference>
<dbReference type="GO" id="GO:0005634">
    <property type="term" value="C:nucleus"/>
    <property type="evidence" value="ECO:0007669"/>
    <property type="project" value="UniProtKB-SubCell"/>
</dbReference>
<organism evidence="7 8">
    <name type="scientific">Coemansia reversa (strain ATCC 12441 / NRRL 1564)</name>
    <dbReference type="NCBI Taxonomy" id="763665"/>
    <lineage>
        <taxon>Eukaryota</taxon>
        <taxon>Fungi</taxon>
        <taxon>Fungi incertae sedis</taxon>
        <taxon>Zoopagomycota</taxon>
        <taxon>Kickxellomycotina</taxon>
        <taxon>Kickxellomycetes</taxon>
        <taxon>Kickxellales</taxon>
        <taxon>Kickxellaceae</taxon>
        <taxon>Coemansia</taxon>
    </lineage>
</organism>
<evidence type="ECO:0000256" key="6">
    <source>
        <dbReference type="SAM" id="MobiDB-lite"/>
    </source>
</evidence>